<dbReference type="InterPro" id="IPR012337">
    <property type="entry name" value="RNaseH-like_sf"/>
</dbReference>
<sequence length="120" mass="13587">MTTILAFDIETVPDVQCIRTLYDLPSSLPDDEVVLFAQQKRRAQTGGDFMQHHLHQIVAISCCMRWGQDKVHVGTIGEMDDGEEVVIAKFFELIEKHTPQLVSWNGGGFDLPVLQYRSLL</sequence>
<dbReference type="InterPro" id="IPR036397">
    <property type="entry name" value="RNaseH_sf"/>
</dbReference>
<keyword evidence="3" id="KW-1185">Reference proteome</keyword>
<keyword evidence="2" id="KW-0269">Exonuclease</keyword>
<comment type="caution">
    <text evidence="2">The sequence shown here is derived from an EMBL/GenBank/DDBJ whole genome shotgun (WGS) entry which is preliminary data.</text>
</comment>
<dbReference type="Pfam" id="PF10108">
    <property type="entry name" value="DNA_pol_B_exo2"/>
    <property type="match status" value="1"/>
</dbReference>
<reference evidence="2 3" key="1">
    <citation type="submission" date="2018-06" db="EMBL/GenBank/DDBJ databases">
        <title>The draft genome sequence of Crocinitomix sp. SM1701.</title>
        <authorList>
            <person name="Zhang X."/>
        </authorList>
    </citation>
    <scope>NUCLEOTIDE SEQUENCE [LARGE SCALE GENOMIC DNA]</scope>
    <source>
        <strain evidence="2 3">SM1701</strain>
    </source>
</reference>
<organism evidence="2 3">
    <name type="scientific">Putridiphycobacter roseus</name>
    <dbReference type="NCBI Taxonomy" id="2219161"/>
    <lineage>
        <taxon>Bacteria</taxon>
        <taxon>Pseudomonadati</taxon>
        <taxon>Bacteroidota</taxon>
        <taxon>Flavobacteriia</taxon>
        <taxon>Flavobacteriales</taxon>
        <taxon>Crocinitomicaceae</taxon>
        <taxon>Putridiphycobacter</taxon>
    </lineage>
</organism>
<dbReference type="Gene3D" id="3.30.420.10">
    <property type="entry name" value="Ribonuclease H-like superfamily/Ribonuclease H"/>
    <property type="match status" value="1"/>
</dbReference>
<evidence type="ECO:0000313" key="3">
    <source>
        <dbReference type="Proteomes" id="UP000249248"/>
    </source>
</evidence>
<feature type="domain" description="Predicted 3'-5' exonuclease PolB-like" evidence="1">
    <location>
        <begin position="48"/>
        <end position="119"/>
    </location>
</feature>
<gene>
    <name evidence="2" type="ORF">DNU06_17560</name>
</gene>
<evidence type="ECO:0000259" key="1">
    <source>
        <dbReference type="Pfam" id="PF10108"/>
    </source>
</evidence>
<dbReference type="SUPFAM" id="SSF53098">
    <property type="entry name" value="Ribonuclease H-like"/>
    <property type="match status" value="1"/>
</dbReference>
<dbReference type="AlphaFoldDB" id="A0A2W1NIT8"/>
<feature type="non-terminal residue" evidence="2">
    <location>
        <position position="120"/>
    </location>
</feature>
<dbReference type="GO" id="GO:0003676">
    <property type="term" value="F:nucleic acid binding"/>
    <property type="evidence" value="ECO:0007669"/>
    <property type="project" value="InterPro"/>
</dbReference>
<proteinExistence type="predicted"/>
<dbReference type="Proteomes" id="UP000249248">
    <property type="component" value="Unassembled WGS sequence"/>
</dbReference>
<name>A0A2W1NIT8_9FLAO</name>
<protein>
    <submittedName>
        <fullName evidence="2">3'-5' exonuclease</fullName>
    </submittedName>
</protein>
<keyword evidence="2" id="KW-0540">Nuclease</keyword>
<dbReference type="InterPro" id="IPR019288">
    <property type="entry name" value="3'-5'_exonuclease_PolB-like"/>
</dbReference>
<keyword evidence="2" id="KW-0378">Hydrolase</keyword>
<dbReference type="GO" id="GO:0004527">
    <property type="term" value="F:exonuclease activity"/>
    <property type="evidence" value="ECO:0007669"/>
    <property type="project" value="UniProtKB-KW"/>
</dbReference>
<dbReference type="EMBL" id="QKSB01000072">
    <property type="protein sequence ID" value="PZE15542.1"/>
    <property type="molecule type" value="Genomic_DNA"/>
</dbReference>
<evidence type="ECO:0000313" key="2">
    <source>
        <dbReference type="EMBL" id="PZE15542.1"/>
    </source>
</evidence>
<accession>A0A2W1NIT8</accession>